<dbReference type="EMBL" id="WQMT02000007">
    <property type="protein sequence ID" value="KAG9221197.1"/>
    <property type="molecule type" value="Genomic_DNA"/>
</dbReference>
<comment type="caution">
    <text evidence="1">The sequence shown here is derived from an EMBL/GenBank/DDBJ whole genome shotgun (WGS) entry which is preliminary data.</text>
</comment>
<proteinExistence type="predicted"/>
<keyword evidence="2" id="KW-1185">Reference proteome</keyword>
<gene>
    <name evidence="1" type="ORF">CCMSSC00406_0007371</name>
</gene>
<protein>
    <submittedName>
        <fullName evidence="1">Uncharacterized protein</fullName>
    </submittedName>
</protein>
<accession>A0ACB7ISG6</accession>
<dbReference type="Proteomes" id="UP000824881">
    <property type="component" value="Unassembled WGS sequence"/>
</dbReference>
<evidence type="ECO:0000313" key="1">
    <source>
        <dbReference type="EMBL" id="KAG9221197.1"/>
    </source>
</evidence>
<reference evidence="1 2" key="1">
    <citation type="journal article" date="2021" name="Appl. Environ. Microbiol.">
        <title>Genetic linkage and physical mapping for an oyster mushroom Pleurotus cornucopiae and QTL analysis for the trait cap color.</title>
        <authorList>
            <person name="Zhang Y."/>
            <person name="Gao W."/>
            <person name="Sonnenberg A."/>
            <person name="Chen Q."/>
            <person name="Zhang J."/>
            <person name="Huang C."/>
        </authorList>
    </citation>
    <scope>NUCLEOTIDE SEQUENCE [LARGE SCALE GENOMIC DNA]</scope>
    <source>
        <strain evidence="1">CCMSSC00406</strain>
    </source>
</reference>
<evidence type="ECO:0000313" key="2">
    <source>
        <dbReference type="Proteomes" id="UP000824881"/>
    </source>
</evidence>
<sequence>MTRKVRFSDKATVHHLPAVPPLSHSPPSPASSGSLPTPPNLPYSLPGSTPYPFVLPPKPAKPLRHQPQLHVALAGPQPNILYDCSYSPSHLSILNRHISPRFASESATYPPTTSMTISSPSLPWTMHVTPRHGVISVSDVLYAIYDGLRSGIYPQDFESMPRDNQKGVRKAYENRYRRMRSSTDALEKAALEKANGVKRVDFLMGHTVFMGLAPTRNPTHWVMITSK</sequence>
<organism evidence="1 2">
    <name type="scientific">Pleurotus cornucopiae</name>
    <name type="common">Cornucopia mushroom</name>
    <dbReference type="NCBI Taxonomy" id="5321"/>
    <lineage>
        <taxon>Eukaryota</taxon>
        <taxon>Fungi</taxon>
        <taxon>Dikarya</taxon>
        <taxon>Basidiomycota</taxon>
        <taxon>Agaricomycotina</taxon>
        <taxon>Agaricomycetes</taxon>
        <taxon>Agaricomycetidae</taxon>
        <taxon>Agaricales</taxon>
        <taxon>Pleurotineae</taxon>
        <taxon>Pleurotaceae</taxon>
        <taxon>Pleurotus</taxon>
    </lineage>
</organism>
<name>A0ACB7ISG6_PLECO</name>